<dbReference type="InterPro" id="IPR008042">
    <property type="entry name" value="Retrotrans_Pao"/>
</dbReference>
<dbReference type="EMBL" id="CAJVCH010569675">
    <property type="protein sequence ID" value="CAG7833295.1"/>
    <property type="molecule type" value="Genomic_DNA"/>
</dbReference>
<feature type="region of interest" description="Disordered" evidence="1">
    <location>
        <begin position="735"/>
        <end position="760"/>
    </location>
</feature>
<dbReference type="OrthoDB" id="5872779at2759"/>
<organism evidence="3 4">
    <name type="scientific">Allacma fusca</name>
    <dbReference type="NCBI Taxonomy" id="39272"/>
    <lineage>
        <taxon>Eukaryota</taxon>
        <taxon>Metazoa</taxon>
        <taxon>Ecdysozoa</taxon>
        <taxon>Arthropoda</taxon>
        <taxon>Hexapoda</taxon>
        <taxon>Collembola</taxon>
        <taxon>Symphypleona</taxon>
        <taxon>Sminthuridae</taxon>
        <taxon>Allacma</taxon>
    </lineage>
</organism>
<proteinExistence type="predicted"/>
<gene>
    <name evidence="3" type="ORF">AFUS01_LOCUS42934</name>
</gene>
<dbReference type="Proteomes" id="UP000708208">
    <property type="component" value="Unassembled WGS sequence"/>
</dbReference>
<dbReference type="AlphaFoldDB" id="A0A8J2PR50"/>
<reference evidence="3" key="1">
    <citation type="submission" date="2021-06" db="EMBL/GenBank/DDBJ databases">
        <authorList>
            <person name="Hodson N. C."/>
            <person name="Mongue J. A."/>
            <person name="Jaron S. K."/>
        </authorList>
    </citation>
    <scope>NUCLEOTIDE SEQUENCE</scope>
</reference>
<evidence type="ECO:0000259" key="2">
    <source>
        <dbReference type="Pfam" id="PF18701"/>
    </source>
</evidence>
<dbReference type="PANTHER" id="PTHR47331">
    <property type="entry name" value="PHD-TYPE DOMAIN-CONTAINING PROTEIN"/>
    <property type="match status" value="1"/>
</dbReference>
<dbReference type="PANTHER" id="PTHR47331:SF5">
    <property type="entry name" value="RIBONUCLEASE H"/>
    <property type="match status" value="1"/>
</dbReference>
<evidence type="ECO:0000256" key="1">
    <source>
        <dbReference type="SAM" id="MobiDB-lite"/>
    </source>
</evidence>
<accession>A0A8J2PR50</accession>
<protein>
    <recommendedName>
        <fullName evidence="2">DUF5641 domain-containing protein</fullName>
    </recommendedName>
</protein>
<feature type="compositionally biased region" description="Basic residues" evidence="1">
    <location>
        <begin position="750"/>
        <end position="760"/>
    </location>
</feature>
<dbReference type="Pfam" id="PF05380">
    <property type="entry name" value="Peptidase_A17"/>
    <property type="match status" value="1"/>
</dbReference>
<dbReference type="InterPro" id="IPR040676">
    <property type="entry name" value="DUF5641"/>
</dbReference>
<evidence type="ECO:0000313" key="4">
    <source>
        <dbReference type="Proteomes" id="UP000708208"/>
    </source>
</evidence>
<comment type="caution">
    <text evidence="3">The sequence shown here is derived from an EMBL/GenBank/DDBJ whole genome shotgun (WGS) entry which is preliminary data.</text>
</comment>
<dbReference type="Pfam" id="PF18701">
    <property type="entry name" value="DUF5641"/>
    <property type="match status" value="1"/>
</dbReference>
<sequence>MNFRIGRSGFTADIQEMFHRVVIRDEDVSAQRFLWRNCDQSKEPQEFEMKAMIFGSKSSPCSAQFVKNINAQRFVNQKPLAVKAILENHYVDDYLHCAMSVTEAQELIRDVIWIHKQGNFNICNWISSSASVLGCISSEMRAKGFKELKASTEFPTERVLGMYWNPNRDSFVFGCPFHKVAADIIDGTRPPTKREMLRYLMSIFDPLGFLSPFTIRGKILMQNCWRAQINWDNTLEGDLLIEWEEWIRLLPTARLIEIPRCYSGYLAEFDSVDLHIFVDASEEAFSAVAYLVVYMGMEVDVALIIARTRLAPLKALSIPRLELQAALMGTRLCRTIHSELDLGLRETHIWTDSKTVMLWLRKCPRDFKPFVSHRISEILECSEKGCRVSTEEENFLAFYSTSCSTYGGSWERLVQSVKKCLRATLKELHPKEETLSTFMAETEFSVNSHPLTHVSVDPTDEEALTPNHFLLGSSGGVYPPGVFVHGEGIKSQWRQAQILSDHFWKRWTHEYLPELTRRTKWHRNVKPIEVNDLVILIDDCMPRNHWPKGRVVSVFPGADGRVQLVEVKTKNGIYKRPVSKCCLLDISPNVTNSTGSPYVCKAWQETIAKNKDKTVHDETSGRILQGVKADDQQIPEAFTQVSQVLEPGTSERIAYEVEVQPVYPAGAVSTGDREPVTFIQVPLKQTVTAPKISLLPMNVESAESTLGGRMSQPKLNLKHNESDVSILNNKIVSPSLEPGLASGDSETARLGKKNKGKSNAKIRETCSEYAKDDQIIPEGYFLRSQCKKETN</sequence>
<evidence type="ECO:0000313" key="3">
    <source>
        <dbReference type="EMBL" id="CAG7833295.1"/>
    </source>
</evidence>
<keyword evidence="4" id="KW-1185">Reference proteome</keyword>
<feature type="domain" description="DUF5641" evidence="2">
    <location>
        <begin position="491"/>
        <end position="584"/>
    </location>
</feature>
<name>A0A8J2PR50_9HEXA</name>